<evidence type="ECO:0000259" key="1">
    <source>
        <dbReference type="Pfam" id="PF13449"/>
    </source>
</evidence>
<gene>
    <name evidence="2" type="ORF">BKE38_09330</name>
</gene>
<feature type="non-terminal residue" evidence="2">
    <location>
        <position position="1"/>
    </location>
</feature>
<dbReference type="InterPro" id="IPR027372">
    <property type="entry name" value="Phytase-like_dom"/>
</dbReference>
<proteinExistence type="predicted"/>
<comment type="caution">
    <text evidence="2">The sequence shown here is derived from an EMBL/GenBank/DDBJ whole genome shotgun (WGS) entry which is preliminary data.</text>
</comment>
<sequence>VPALPQPEGSPLIARGMLQLNNGALGSGGWSGLHIGDDLQLTAVSDLGYWLQAQVQLAEDGTPQGLARIRHGALDDGFLDSPPGRLTSDAESLARLPDGSWLIGFERWHHVTRHSRIDAPGTIWSMPADLRNAPLNAGLESLAVLPDGRVLAISEGLWTGPHGWPRAWLGGPGNWLPVGYRPRGGYVATDAFGLPDGSVLVTERAFNYREFFRGRLVRIPAAMIAGAKEDTLLQGELLTEDLPHENWEGVTSFRHKGQTWIALLTDDNEMFFQEGLLAFFVFKEGVLRQG</sequence>
<dbReference type="Pfam" id="PF13449">
    <property type="entry name" value="Phytase-like"/>
    <property type="match status" value="1"/>
</dbReference>
<accession>A0A1V2H472</accession>
<dbReference type="OrthoDB" id="9798693at2"/>
<dbReference type="PIRSF" id="PIRSF031900">
    <property type="entry name" value="UCP031900"/>
    <property type="match status" value="1"/>
</dbReference>
<feature type="domain" description="Phytase-like" evidence="1">
    <location>
        <begin position="28"/>
        <end position="268"/>
    </location>
</feature>
<keyword evidence="3" id="KW-1185">Reference proteome</keyword>
<organism evidence="2 3">
    <name type="scientific">Teichococcus deserti</name>
    <dbReference type="NCBI Taxonomy" id="1817963"/>
    <lineage>
        <taxon>Bacteria</taxon>
        <taxon>Pseudomonadati</taxon>
        <taxon>Pseudomonadota</taxon>
        <taxon>Alphaproteobacteria</taxon>
        <taxon>Acetobacterales</taxon>
        <taxon>Roseomonadaceae</taxon>
        <taxon>Roseomonas</taxon>
    </lineage>
</organism>
<dbReference type="AlphaFoldDB" id="A0A1V2H472"/>
<dbReference type="EMBL" id="MLCO01000075">
    <property type="protein sequence ID" value="ONG55265.1"/>
    <property type="molecule type" value="Genomic_DNA"/>
</dbReference>
<evidence type="ECO:0000313" key="2">
    <source>
        <dbReference type="EMBL" id="ONG55265.1"/>
    </source>
</evidence>
<dbReference type="Proteomes" id="UP000188879">
    <property type="component" value="Unassembled WGS sequence"/>
</dbReference>
<dbReference type="RefSeq" id="WP_076957089.1">
    <property type="nucleotide sequence ID" value="NZ_MLCO01000075.1"/>
</dbReference>
<protein>
    <recommendedName>
        <fullName evidence="1">Phytase-like domain-containing protein</fullName>
    </recommendedName>
</protein>
<reference evidence="2 3" key="1">
    <citation type="submission" date="2016-10" db="EMBL/GenBank/DDBJ databases">
        <title>Draft Genome sequence of Roseomonas sp. strain M3.</title>
        <authorList>
            <person name="Subhash Y."/>
            <person name="Lee S."/>
        </authorList>
    </citation>
    <scope>NUCLEOTIDE SEQUENCE [LARGE SCALE GENOMIC DNA]</scope>
    <source>
        <strain evidence="2 3">M3</strain>
    </source>
</reference>
<dbReference type="SUPFAM" id="SSF50956">
    <property type="entry name" value="Thermostable phytase (3-phytase)"/>
    <property type="match status" value="1"/>
</dbReference>
<dbReference type="InterPro" id="IPR014567">
    <property type="entry name" value="UCP031900"/>
</dbReference>
<name>A0A1V2H472_9PROT</name>
<evidence type="ECO:0000313" key="3">
    <source>
        <dbReference type="Proteomes" id="UP000188879"/>
    </source>
</evidence>